<evidence type="ECO:0000313" key="1">
    <source>
        <dbReference type="EMBL" id="CAG8768514.1"/>
    </source>
</evidence>
<reference evidence="1" key="1">
    <citation type="submission" date="2021-06" db="EMBL/GenBank/DDBJ databases">
        <authorList>
            <person name="Kallberg Y."/>
            <person name="Tangrot J."/>
            <person name="Rosling A."/>
        </authorList>
    </citation>
    <scope>NUCLEOTIDE SEQUENCE</scope>
    <source>
        <strain evidence="1">MA461A</strain>
    </source>
</reference>
<dbReference type="EMBL" id="CAJVQC010039429">
    <property type="protein sequence ID" value="CAG8768514.1"/>
    <property type="molecule type" value="Genomic_DNA"/>
</dbReference>
<dbReference type="Proteomes" id="UP000789920">
    <property type="component" value="Unassembled WGS sequence"/>
</dbReference>
<sequence length="59" mass="6967">TDDDSTAQTDIFNNINFISQHQYQQLLSEQQINQKQQHESNNKQTQQQQTQHPKNKSIV</sequence>
<comment type="caution">
    <text evidence="1">The sequence shown here is derived from an EMBL/GenBank/DDBJ whole genome shotgun (WGS) entry which is preliminary data.</text>
</comment>
<accession>A0ACA9QXG4</accession>
<evidence type="ECO:0000313" key="2">
    <source>
        <dbReference type="Proteomes" id="UP000789920"/>
    </source>
</evidence>
<name>A0ACA9QXG4_9GLOM</name>
<organism evidence="1 2">
    <name type="scientific">Racocetra persica</name>
    <dbReference type="NCBI Taxonomy" id="160502"/>
    <lineage>
        <taxon>Eukaryota</taxon>
        <taxon>Fungi</taxon>
        <taxon>Fungi incertae sedis</taxon>
        <taxon>Mucoromycota</taxon>
        <taxon>Glomeromycotina</taxon>
        <taxon>Glomeromycetes</taxon>
        <taxon>Diversisporales</taxon>
        <taxon>Gigasporaceae</taxon>
        <taxon>Racocetra</taxon>
    </lineage>
</organism>
<gene>
    <name evidence="1" type="ORF">RPERSI_LOCUS16111</name>
</gene>
<feature type="non-terminal residue" evidence="1">
    <location>
        <position position="59"/>
    </location>
</feature>
<keyword evidence="2" id="KW-1185">Reference proteome</keyword>
<feature type="non-terminal residue" evidence="1">
    <location>
        <position position="1"/>
    </location>
</feature>
<protein>
    <submittedName>
        <fullName evidence="1">19037_t:CDS:1</fullName>
    </submittedName>
</protein>
<proteinExistence type="predicted"/>